<dbReference type="EMBL" id="CM020619">
    <property type="protein sequence ID" value="KAK1865443.1"/>
    <property type="molecule type" value="Genomic_DNA"/>
</dbReference>
<sequence length="970" mass="101656">MISNALIATTWILPRTIPDAVQIDGDCEGNRQLIDSDVVETTDGTRVRISRHPFSQEARQGLDEEGVILMGIALDARFMTYDGAHYFFSAQMMCWYQICTTTCATELLRLLDVMAPVNFSTAFARFIPLIARMCIPLSGAPKSICVGTDRLTYSVPADLTSISFRQCLSLVSPSVARAGLDAVIGDVQSMFCTSPIEWRHIPVEIMPDYDNEAVNALLEPLREDQRRDFLWRIGSMLVDSSARPCVVILYGPNGSEGKGSLMASVAKAFPGTMMWVSEDLIGAKAKMPSGVQLAGWAQCRGIVCDEVAVKDGMNYDCIKRWTSNSPVDVEGMKLVLSQTIFATTNGLGFMERSSMTNSIGRRLVIHSMSKSFSQAPGSVPEITQGVSLQLLARAHVEFEASAHPPISIEIAMVTAFRRSKKSAAEILAELMEARSPASAAAGSPVPLGGGLSPSLTSQATRDINGDSAQDQTHPQADDVNRNLIGADQDTGLEAVADALADVSVVAGAVPSADLSEKGKPEPAAEAAAADRADARAGASSGTVPVQAPVDTRTDDLMKIVAEMKVRMDRKDAEIDALRAAASAPAAPAAPRAPAPAPAPATAAPKTTANPFASASATATAIGPGSVIGGASIGNATNDPPKDPLNVQMMAKYAASLVPKLARVGSTRSGSSGDQTKYMSIGQTGVVSVNRMGSINFIDLTEPSTVVCIGPPRPVFSGATPRVYVDVCVSIADGAVLMSQMRCEGVVIEGVTARSRGRSNAASKRQVGTDFERMGLPRGAFDPIFKAMEEMMSGCTAELKTSETYFWLNASWGVGGSPASITYMTQLAGRPMPTTTESIADVLGRLKGKSSIGTAMIGLSMSATERIDTVTGARVSADPKMSAKMYGFVMTGHGDYHGPALASSYGILMDDATYKVMSSAPVVPSGMSLAQMSPVVSVFGSQAPMSAFGPPAATPSGGSDAGVSGSGNLFG</sequence>
<proteinExistence type="predicted"/>
<gene>
    <name evidence="1" type="ORF">I4F81_007974</name>
</gene>
<keyword evidence="2" id="KW-1185">Reference proteome</keyword>
<evidence type="ECO:0000313" key="1">
    <source>
        <dbReference type="EMBL" id="KAK1865443.1"/>
    </source>
</evidence>
<name>A0ACC3C6Q8_PYRYE</name>
<accession>A0ACC3C6Q8</accession>
<protein>
    <submittedName>
        <fullName evidence="1">Uncharacterized protein</fullName>
    </submittedName>
</protein>
<organism evidence="1 2">
    <name type="scientific">Pyropia yezoensis</name>
    <name type="common">Susabi-nori</name>
    <name type="synonym">Porphyra yezoensis</name>
    <dbReference type="NCBI Taxonomy" id="2788"/>
    <lineage>
        <taxon>Eukaryota</taxon>
        <taxon>Rhodophyta</taxon>
        <taxon>Bangiophyceae</taxon>
        <taxon>Bangiales</taxon>
        <taxon>Bangiaceae</taxon>
        <taxon>Pyropia</taxon>
    </lineage>
</organism>
<comment type="caution">
    <text evidence="1">The sequence shown here is derived from an EMBL/GenBank/DDBJ whole genome shotgun (WGS) entry which is preliminary data.</text>
</comment>
<dbReference type="Proteomes" id="UP000798662">
    <property type="component" value="Chromosome 2"/>
</dbReference>
<evidence type="ECO:0000313" key="2">
    <source>
        <dbReference type="Proteomes" id="UP000798662"/>
    </source>
</evidence>
<reference evidence="1" key="1">
    <citation type="submission" date="2019-11" db="EMBL/GenBank/DDBJ databases">
        <title>Nori genome reveals adaptations in red seaweeds to the harsh intertidal environment.</title>
        <authorList>
            <person name="Wang D."/>
            <person name="Mao Y."/>
        </authorList>
    </citation>
    <scope>NUCLEOTIDE SEQUENCE</scope>
    <source>
        <tissue evidence="1">Gametophyte</tissue>
    </source>
</reference>